<feature type="compositionally biased region" description="Basic and acidic residues" evidence="7">
    <location>
        <begin position="165"/>
        <end position="177"/>
    </location>
</feature>
<feature type="compositionally biased region" description="Basic and acidic residues" evidence="7">
    <location>
        <begin position="318"/>
        <end position="328"/>
    </location>
</feature>
<keyword evidence="1" id="KW-0813">Transport</keyword>
<organism evidence="9">
    <name type="scientific">Callorhinchus milii</name>
    <name type="common">Ghost shark</name>
    <dbReference type="NCBI Taxonomy" id="7868"/>
    <lineage>
        <taxon>Eukaryota</taxon>
        <taxon>Metazoa</taxon>
        <taxon>Chordata</taxon>
        <taxon>Craniata</taxon>
        <taxon>Vertebrata</taxon>
        <taxon>Chondrichthyes</taxon>
        <taxon>Holocephali</taxon>
        <taxon>Chimaeriformes</taxon>
        <taxon>Callorhinchidae</taxon>
        <taxon>Callorhinchus</taxon>
    </lineage>
</organism>
<feature type="region of interest" description="Disordered" evidence="7">
    <location>
        <begin position="165"/>
        <end position="241"/>
    </location>
</feature>
<evidence type="ECO:0000256" key="1">
    <source>
        <dbReference type="ARBA" id="ARBA00022448"/>
    </source>
</evidence>
<evidence type="ECO:0000259" key="8">
    <source>
        <dbReference type="Pfam" id="PF19314"/>
    </source>
</evidence>
<dbReference type="InterPro" id="IPR019384">
    <property type="entry name" value="FHIP"/>
</dbReference>
<name>V9KDP6_CALMI</name>
<reference evidence="9" key="1">
    <citation type="journal article" date="2014" name="Nature">
        <title>Elephant shark genome provides unique insights into gnathostome evolution.</title>
        <authorList>
            <consortium name="International Elephant Shark Genome Sequencing Consortium"/>
            <person name="Venkatesh B."/>
            <person name="Lee A.P."/>
            <person name="Ravi V."/>
            <person name="Maurya A.K."/>
            <person name="Lian M.M."/>
            <person name="Swann J.B."/>
            <person name="Ohta Y."/>
            <person name="Flajnik M.F."/>
            <person name="Sutoh Y."/>
            <person name="Kasahara M."/>
            <person name="Hoon S."/>
            <person name="Gangu V."/>
            <person name="Roy S.W."/>
            <person name="Irimia M."/>
            <person name="Korzh V."/>
            <person name="Kondrychyn I."/>
            <person name="Lim Z.W."/>
            <person name="Tay B.H."/>
            <person name="Tohari S."/>
            <person name="Kong K.W."/>
            <person name="Ho S."/>
            <person name="Lorente-Galdos B."/>
            <person name="Quilez J."/>
            <person name="Marques-Bonet T."/>
            <person name="Raney B.J."/>
            <person name="Ingham P.W."/>
            <person name="Tay A."/>
            <person name="Hillier L.W."/>
            <person name="Minx P."/>
            <person name="Boehm T."/>
            <person name="Wilson R.K."/>
            <person name="Brenner S."/>
            <person name="Warren W.C."/>
        </authorList>
    </citation>
    <scope>NUCLEOTIDE SEQUENCE</scope>
    <source>
        <tissue evidence="9">Intestine</tissue>
    </source>
</reference>
<evidence type="ECO:0000256" key="4">
    <source>
        <dbReference type="ARBA" id="ARBA00040201"/>
    </source>
</evidence>
<sequence length="746" mass="82541">MNSLEFCNAVIQVAHPLVRNQLVDYLHNGFLVPVMGPALHKTSIEEMIASTAYLDLFLRSITERVLLQTFLRFLLLHQHDNSSILDTLISRVNSNSRLCMVSLSLFRTLLNLSCEDIMLQLVLRYLIPCNHVMLSQRCAVKDQDFYGKAANKFLSLIPVCCRPERGPGPEREEEHAVWAKGHGSPSVDTSSVTAAVPKPSTPSRLAFFMRQQSPSSESGHGHRSPSLGSCDRPSLASPLHSPSKWEEVSELEANYLEYLQEARCNIDQCVRACRVWSAPYDGKRPDPSSFPPPPISDCGSISLCTDHFGCGRGAASPEGRRRPRREELENGDWDPQASHSGSTPRNNKRSAVLAHGLDPGQGHGKGQLNGTGGKDRTRPELRPVERGECCLLVKKVRRDSGAQSAAPQGRRREAAQDISKQRPAEEPETGQWEGAAGGQSVDSLIDELLEKAPAEHNGSHLNVESFTRELSDMEASMRQRARHQEPTDPPAHTLLPSDEEEEEEEEQGFSSPACAPQVPSHAQPIQSAHTQPFTGPFIAVLFAKLDNMLQNSLYVNFLLTGIIAQLACYPQPLLRSFLLNTNMVFQPTVKSLIQVLGSVKNKIELFAGTQEDFPTLLFKARKYLIARGKLDWTDSPGTVPPLRRSDTLVRSRKPSLGELILRHTHSPTRARQAAQHALKQVREGQVLHALTGSSMFKSSAEKQNEALRVKNAVYCAVIFTEFLKELAAIAQEHSVTSPFLLEGSEE</sequence>
<dbReference type="GO" id="GO:0007040">
    <property type="term" value="P:lysosome organization"/>
    <property type="evidence" value="ECO:0007669"/>
    <property type="project" value="TreeGrafter"/>
</dbReference>
<dbReference type="AlphaFoldDB" id="V9KDP6"/>
<feature type="region of interest" description="Disordered" evidence="7">
    <location>
        <begin position="312"/>
        <end position="383"/>
    </location>
</feature>
<dbReference type="GO" id="GO:0015031">
    <property type="term" value="P:protein transport"/>
    <property type="evidence" value="ECO:0007669"/>
    <property type="project" value="UniProtKB-KW"/>
</dbReference>
<accession>V9KDP6</accession>
<dbReference type="Pfam" id="PF10257">
    <property type="entry name" value="RAI16-like"/>
    <property type="match status" value="1"/>
</dbReference>
<feature type="compositionally biased region" description="Basic and acidic residues" evidence="7">
    <location>
        <begin position="410"/>
        <end position="425"/>
    </location>
</feature>
<comment type="similarity">
    <text evidence="3">Belongs to the FHIP family.</text>
</comment>
<evidence type="ECO:0000256" key="5">
    <source>
        <dbReference type="ARBA" id="ARBA00046048"/>
    </source>
</evidence>
<keyword evidence="2" id="KW-0653">Protein transport</keyword>
<evidence type="ECO:0000313" key="9">
    <source>
        <dbReference type="EMBL" id="AFO96357.1"/>
    </source>
</evidence>
<dbReference type="GO" id="GO:0007032">
    <property type="term" value="P:endosome organization"/>
    <property type="evidence" value="ECO:0007669"/>
    <property type="project" value="TreeGrafter"/>
</dbReference>
<dbReference type="Pfam" id="PF19311">
    <property type="entry name" value="KELAA"/>
    <property type="match status" value="1"/>
</dbReference>
<feature type="compositionally biased region" description="Basic and acidic residues" evidence="7">
    <location>
        <begin position="373"/>
        <end position="383"/>
    </location>
</feature>
<dbReference type="InterPro" id="IPR045669">
    <property type="entry name" value="FHIP_C"/>
</dbReference>
<feature type="region of interest" description="Disordered" evidence="7">
    <location>
        <begin position="397"/>
        <end position="437"/>
    </location>
</feature>
<feature type="compositionally biased region" description="Gly residues" evidence="7">
    <location>
        <begin position="359"/>
        <end position="372"/>
    </location>
</feature>
<dbReference type="EMBL" id="JW863840">
    <property type="protein sequence ID" value="AFO96357.1"/>
    <property type="molecule type" value="mRNA"/>
</dbReference>
<feature type="region of interest" description="Disordered" evidence="7">
    <location>
        <begin position="472"/>
        <end position="527"/>
    </location>
</feature>
<dbReference type="GO" id="GO:0070695">
    <property type="term" value="C:FHF complex"/>
    <property type="evidence" value="ECO:0007669"/>
    <property type="project" value="TreeGrafter"/>
</dbReference>
<dbReference type="InterPro" id="IPR045668">
    <property type="entry name" value="FHIP_KELAA_motif"/>
</dbReference>
<feature type="compositionally biased region" description="Basic and acidic residues" evidence="7">
    <location>
        <begin position="472"/>
        <end position="486"/>
    </location>
</feature>
<comment type="subunit">
    <text evidence="6">Component of the FTS/Hook/FHIP complex (FHF complex), composed of AKTIP/FTS, FHIP1B, and one or more members of the Hook family of proteins HOOK1, HOOK2, and HOOK3. The FHF complex associates with the homotypic vesicular sorting complex (the HOPS complex).</text>
</comment>
<dbReference type="PANTHER" id="PTHR21705">
    <property type="entry name" value="RAI16 PROTEIN-RELATED"/>
    <property type="match status" value="1"/>
</dbReference>
<dbReference type="GO" id="GO:0008333">
    <property type="term" value="P:endosome to lysosome transport"/>
    <property type="evidence" value="ECO:0007669"/>
    <property type="project" value="TreeGrafter"/>
</dbReference>
<dbReference type="PANTHER" id="PTHR21705:SF4">
    <property type="entry name" value="FHF COMPLEX SUBUNIT HOOK-INTERACTING PROTEIN 1B"/>
    <property type="match status" value="1"/>
</dbReference>
<evidence type="ECO:0000256" key="7">
    <source>
        <dbReference type="SAM" id="MobiDB-lite"/>
    </source>
</evidence>
<comment type="function">
    <text evidence="5">Component of the FTS/Hook/FHIP complex (FHF complex). The FHF complex may function to promote vesicle trafficking and/or fusion via the homotypic vesicular protein sorting complex (the HOPS complex). FHF complex promotes the distribution of AP-4 complex to the perinuclear area of the cell.</text>
</comment>
<protein>
    <recommendedName>
        <fullName evidence="4">FHF complex subunit HOOK-interacting protein 1B</fullName>
    </recommendedName>
</protein>
<feature type="compositionally biased region" description="Acidic residues" evidence="7">
    <location>
        <begin position="497"/>
        <end position="507"/>
    </location>
</feature>
<evidence type="ECO:0000256" key="3">
    <source>
        <dbReference type="ARBA" id="ARBA00024336"/>
    </source>
</evidence>
<evidence type="ECO:0000256" key="2">
    <source>
        <dbReference type="ARBA" id="ARBA00022927"/>
    </source>
</evidence>
<proteinExistence type="evidence at transcript level"/>
<dbReference type="Pfam" id="PF19314">
    <property type="entry name" value="DUF5917"/>
    <property type="match status" value="1"/>
</dbReference>
<dbReference type="GO" id="GO:0045022">
    <property type="term" value="P:early endosome to late endosome transport"/>
    <property type="evidence" value="ECO:0007669"/>
    <property type="project" value="TreeGrafter"/>
</dbReference>
<evidence type="ECO:0000256" key="6">
    <source>
        <dbReference type="ARBA" id="ARBA00046925"/>
    </source>
</evidence>
<feature type="domain" description="FHF complex subunit HOOK-interacting protein C-terminal" evidence="8">
    <location>
        <begin position="534"/>
        <end position="627"/>
    </location>
</feature>